<evidence type="ECO:0000259" key="4">
    <source>
        <dbReference type="Pfam" id="PF11611"/>
    </source>
</evidence>
<reference evidence="6" key="1">
    <citation type="journal article" date="2019" name="Int. J. Syst. Evol. Microbiol.">
        <title>The Global Catalogue of Microorganisms (GCM) 10K type strain sequencing project: providing services to taxonomists for standard genome sequencing and annotation.</title>
        <authorList>
            <consortium name="The Broad Institute Genomics Platform"/>
            <consortium name="The Broad Institute Genome Sequencing Center for Infectious Disease"/>
            <person name="Wu L."/>
            <person name="Ma J."/>
        </authorList>
    </citation>
    <scope>NUCLEOTIDE SEQUENCE [LARGE SCALE GENOMIC DNA]</scope>
    <source>
        <strain evidence="6">JCM 6921</strain>
    </source>
</reference>
<dbReference type="InterPro" id="IPR029050">
    <property type="entry name" value="Immunoprotect_excell_Ig-like"/>
</dbReference>
<dbReference type="RefSeq" id="WP_344629092.1">
    <property type="nucleotide sequence ID" value="NZ_BAAATJ010000002.1"/>
</dbReference>
<dbReference type="InterPro" id="IPR029051">
    <property type="entry name" value="DUF4352"/>
</dbReference>
<dbReference type="PROSITE" id="PS51318">
    <property type="entry name" value="TAT"/>
    <property type="match status" value="1"/>
</dbReference>
<feature type="region of interest" description="Disordered" evidence="2">
    <location>
        <begin position="36"/>
        <end position="78"/>
    </location>
</feature>
<evidence type="ECO:0000313" key="6">
    <source>
        <dbReference type="Proteomes" id="UP001500058"/>
    </source>
</evidence>
<feature type="signal peptide" evidence="3">
    <location>
        <begin position="1"/>
        <end position="31"/>
    </location>
</feature>
<dbReference type="Proteomes" id="UP001500058">
    <property type="component" value="Unassembled WGS sequence"/>
</dbReference>
<feature type="chain" id="PRO_5045356648" description="DUF4352 domain-containing protein" evidence="3">
    <location>
        <begin position="32"/>
        <end position="203"/>
    </location>
</feature>
<evidence type="ECO:0000256" key="2">
    <source>
        <dbReference type="SAM" id="MobiDB-lite"/>
    </source>
</evidence>
<dbReference type="EMBL" id="BAAATJ010000002">
    <property type="protein sequence ID" value="GAA2385251.1"/>
    <property type="molecule type" value="Genomic_DNA"/>
</dbReference>
<keyword evidence="1 3" id="KW-0732">Signal</keyword>
<feature type="domain" description="DUF4352" evidence="4">
    <location>
        <begin position="85"/>
        <end position="188"/>
    </location>
</feature>
<sequence>MSAQQLRPARRHLITAAAAVVLALGGLTACGAEEPAVTKAPAADAKGSGAKGSGDGAQEKEAQEKKEGTDRADGQLAAGDTATYDSGLKITVSKAAPYTPGEFSFGHTEGNKAYKLTVTLENSGDGKIDTNLITLSARAGEEGAGAEQIFDDKIGEGFQGNLMPGKKATAEYAFDAPASAENLDVEVDLLDFTTEPAQWGLTL</sequence>
<protein>
    <recommendedName>
        <fullName evidence="4">DUF4352 domain-containing protein</fullName>
    </recommendedName>
</protein>
<organism evidence="5 6">
    <name type="scientific">Streptomyces glaucosporus</name>
    <dbReference type="NCBI Taxonomy" id="284044"/>
    <lineage>
        <taxon>Bacteria</taxon>
        <taxon>Bacillati</taxon>
        <taxon>Actinomycetota</taxon>
        <taxon>Actinomycetes</taxon>
        <taxon>Kitasatosporales</taxon>
        <taxon>Streptomycetaceae</taxon>
        <taxon>Streptomyces</taxon>
    </lineage>
</organism>
<evidence type="ECO:0000313" key="5">
    <source>
        <dbReference type="EMBL" id="GAA2385251.1"/>
    </source>
</evidence>
<dbReference type="Gene3D" id="2.60.40.1240">
    <property type="match status" value="1"/>
</dbReference>
<keyword evidence="6" id="KW-1185">Reference proteome</keyword>
<dbReference type="PROSITE" id="PS51257">
    <property type="entry name" value="PROKAR_LIPOPROTEIN"/>
    <property type="match status" value="1"/>
</dbReference>
<dbReference type="Pfam" id="PF11611">
    <property type="entry name" value="DUF4352"/>
    <property type="match status" value="1"/>
</dbReference>
<proteinExistence type="predicted"/>
<accession>A0ABP5UTJ1</accession>
<evidence type="ECO:0000256" key="3">
    <source>
        <dbReference type="SAM" id="SignalP"/>
    </source>
</evidence>
<feature type="compositionally biased region" description="Basic and acidic residues" evidence="2">
    <location>
        <begin position="57"/>
        <end position="73"/>
    </location>
</feature>
<dbReference type="InterPro" id="IPR006311">
    <property type="entry name" value="TAT_signal"/>
</dbReference>
<gene>
    <name evidence="5" type="ORF">GCM10010420_04540</name>
</gene>
<name>A0ABP5UTJ1_9ACTN</name>
<evidence type="ECO:0000256" key="1">
    <source>
        <dbReference type="ARBA" id="ARBA00022729"/>
    </source>
</evidence>
<comment type="caution">
    <text evidence="5">The sequence shown here is derived from an EMBL/GenBank/DDBJ whole genome shotgun (WGS) entry which is preliminary data.</text>
</comment>